<evidence type="ECO:0000313" key="1">
    <source>
        <dbReference type="EMBL" id="GBM41181.1"/>
    </source>
</evidence>
<protein>
    <submittedName>
        <fullName evidence="1">Uncharacterized protein</fullName>
    </submittedName>
</protein>
<gene>
    <name evidence="1" type="ORF">AVEN_35753_1</name>
</gene>
<dbReference type="EMBL" id="BGPR01000955">
    <property type="protein sequence ID" value="GBM41181.1"/>
    <property type="molecule type" value="Genomic_DNA"/>
</dbReference>
<name>A0A4Y2FIV6_ARAVE</name>
<proteinExistence type="predicted"/>
<keyword evidence="2" id="KW-1185">Reference proteome</keyword>
<accession>A0A4Y2FIV6</accession>
<evidence type="ECO:0000313" key="2">
    <source>
        <dbReference type="Proteomes" id="UP000499080"/>
    </source>
</evidence>
<dbReference type="AlphaFoldDB" id="A0A4Y2FIV6"/>
<comment type="caution">
    <text evidence="1">The sequence shown here is derived from an EMBL/GenBank/DDBJ whole genome shotgun (WGS) entry which is preliminary data.</text>
</comment>
<organism evidence="1 2">
    <name type="scientific">Araneus ventricosus</name>
    <name type="common">Orbweaver spider</name>
    <name type="synonym">Epeira ventricosa</name>
    <dbReference type="NCBI Taxonomy" id="182803"/>
    <lineage>
        <taxon>Eukaryota</taxon>
        <taxon>Metazoa</taxon>
        <taxon>Ecdysozoa</taxon>
        <taxon>Arthropoda</taxon>
        <taxon>Chelicerata</taxon>
        <taxon>Arachnida</taxon>
        <taxon>Araneae</taxon>
        <taxon>Araneomorphae</taxon>
        <taxon>Entelegynae</taxon>
        <taxon>Araneoidea</taxon>
        <taxon>Araneidae</taxon>
        <taxon>Araneus</taxon>
    </lineage>
</organism>
<sequence length="103" mass="11636">MFQELIRKFPGKVMLANGFLCTNYRKGLNEEKHSVEKTGETDDDDPNYDPEAFEITVVNKEKLAKLAEAANTTPVKFNISIPVKTASFHMTKPAQQHELNLVL</sequence>
<reference evidence="1 2" key="1">
    <citation type="journal article" date="2019" name="Sci. Rep.">
        <title>Orb-weaving spider Araneus ventricosus genome elucidates the spidroin gene catalogue.</title>
        <authorList>
            <person name="Kono N."/>
            <person name="Nakamura H."/>
            <person name="Ohtoshi R."/>
            <person name="Moran D.A.P."/>
            <person name="Shinohara A."/>
            <person name="Yoshida Y."/>
            <person name="Fujiwara M."/>
            <person name="Mori M."/>
            <person name="Tomita M."/>
            <person name="Arakawa K."/>
        </authorList>
    </citation>
    <scope>NUCLEOTIDE SEQUENCE [LARGE SCALE GENOMIC DNA]</scope>
</reference>
<dbReference type="Proteomes" id="UP000499080">
    <property type="component" value="Unassembled WGS sequence"/>
</dbReference>